<keyword evidence="1" id="KW-1133">Transmembrane helix</keyword>
<dbReference type="InterPro" id="IPR023991">
    <property type="entry name" value="Bacteriocin_IIb_lactobn/cerein"/>
</dbReference>
<reference evidence="2" key="2">
    <citation type="submission" date="2016-10" db="EMBL/GenBank/DDBJ databases">
        <authorList>
            <person name="de Groot N.N."/>
        </authorList>
    </citation>
    <scope>NUCLEOTIDE SEQUENCE [LARGE SCALE GENOMIC DNA]</scope>
    <source>
        <strain evidence="2">KPR-7A</strain>
    </source>
</reference>
<evidence type="ECO:0000313" key="4">
    <source>
        <dbReference type="Proteomes" id="UP000183507"/>
    </source>
</evidence>
<reference evidence="3" key="3">
    <citation type="submission" date="2023-05" db="EMBL/GenBank/DDBJ databases">
        <title>Comparative genomics of Bacillaceae isolates and their secondary metabolite potential.</title>
        <authorList>
            <person name="Song L."/>
            <person name="Nielsen L.J."/>
            <person name="Mohite O."/>
            <person name="Xu X."/>
            <person name="Weber T."/>
            <person name="Kovacs A.T."/>
        </authorList>
    </citation>
    <scope>NUCLEOTIDE SEQUENCE</scope>
    <source>
        <strain evidence="3">LN15</strain>
    </source>
</reference>
<dbReference type="EMBL" id="CP126099">
    <property type="protein sequence ID" value="WHY30154.1"/>
    <property type="molecule type" value="Genomic_DNA"/>
</dbReference>
<dbReference type="GeneID" id="51132609"/>
<sequence length="58" mass="6256">MKTITLEKYKSLTEEELYDTNGGLGPVIVAGGLLVVGAGAGLWDAYEESQAKKKKKKK</sequence>
<protein>
    <submittedName>
        <fullName evidence="2">Class IIb bacteriocin, lactobin A/cerein 7B family</fullName>
    </submittedName>
</protein>
<dbReference type="Proteomes" id="UP001178303">
    <property type="component" value="Chromosome"/>
</dbReference>
<dbReference type="AlphaFoldDB" id="A0A1G7E966"/>
<dbReference type="NCBIfam" id="TIGR03949">
    <property type="entry name" value="bact_IIb_cerein"/>
    <property type="match status" value="1"/>
</dbReference>
<name>A0A1G7E966_9BACI</name>
<keyword evidence="1" id="KW-0472">Membrane</keyword>
<evidence type="ECO:0000313" key="2">
    <source>
        <dbReference type="EMBL" id="SDE60189.1"/>
    </source>
</evidence>
<proteinExistence type="predicted"/>
<accession>A0A1G7E966</accession>
<evidence type="ECO:0000313" key="3">
    <source>
        <dbReference type="EMBL" id="WHY30154.1"/>
    </source>
</evidence>
<organism evidence="2 4">
    <name type="scientific">Bacillus wiedmannii</name>
    <dbReference type="NCBI Taxonomy" id="1890302"/>
    <lineage>
        <taxon>Bacteria</taxon>
        <taxon>Bacillati</taxon>
        <taxon>Bacillota</taxon>
        <taxon>Bacilli</taxon>
        <taxon>Bacillales</taxon>
        <taxon>Bacillaceae</taxon>
        <taxon>Bacillus</taxon>
        <taxon>Bacillus cereus group</taxon>
    </lineage>
</organism>
<dbReference type="Proteomes" id="UP000183507">
    <property type="component" value="Unassembled WGS sequence"/>
</dbReference>
<reference evidence="4" key="1">
    <citation type="submission" date="2016-10" db="EMBL/GenBank/DDBJ databases">
        <authorList>
            <person name="Varghese N."/>
        </authorList>
    </citation>
    <scope>NUCLEOTIDE SEQUENCE [LARGE SCALE GENOMIC DNA]</scope>
    <source>
        <strain evidence="4">KPR-7A</strain>
    </source>
</reference>
<dbReference type="EMBL" id="FMZR01000027">
    <property type="protein sequence ID" value="SDE60189.1"/>
    <property type="molecule type" value="Genomic_DNA"/>
</dbReference>
<evidence type="ECO:0000256" key="1">
    <source>
        <dbReference type="SAM" id="Phobius"/>
    </source>
</evidence>
<dbReference type="RefSeq" id="WP_000849668.1">
    <property type="nucleotide sequence ID" value="NZ_CABMIE010000043.1"/>
</dbReference>
<feature type="transmembrane region" description="Helical" evidence="1">
    <location>
        <begin position="24"/>
        <end position="46"/>
    </location>
</feature>
<keyword evidence="1" id="KW-0812">Transmembrane</keyword>
<gene>
    <name evidence="3" type="ORF">QNH45_05115</name>
    <name evidence="2" type="ORF">SAMN04487767_12752</name>
</gene>